<dbReference type="InterPro" id="IPR013783">
    <property type="entry name" value="Ig-like_fold"/>
</dbReference>
<name>A0AA35R4T7_GEOBA</name>
<evidence type="ECO:0000256" key="1">
    <source>
        <dbReference type="SAM" id="MobiDB-lite"/>
    </source>
</evidence>
<dbReference type="Pfam" id="PF01345">
    <property type="entry name" value="DUF11"/>
    <property type="match status" value="1"/>
</dbReference>
<dbReference type="EMBL" id="CASHTH010000557">
    <property type="protein sequence ID" value="CAI8004344.1"/>
    <property type="molecule type" value="Genomic_DNA"/>
</dbReference>
<dbReference type="InterPro" id="IPR001434">
    <property type="entry name" value="OmcB-like_DUF11"/>
</dbReference>
<organism evidence="4 5">
    <name type="scientific">Geodia barretti</name>
    <name type="common">Barrett's horny sponge</name>
    <dbReference type="NCBI Taxonomy" id="519541"/>
    <lineage>
        <taxon>Eukaryota</taxon>
        <taxon>Metazoa</taxon>
        <taxon>Porifera</taxon>
        <taxon>Demospongiae</taxon>
        <taxon>Heteroscleromorpha</taxon>
        <taxon>Tetractinellida</taxon>
        <taxon>Astrophorina</taxon>
        <taxon>Geodiidae</taxon>
        <taxon>Geodia</taxon>
    </lineage>
</organism>
<dbReference type="Proteomes" id="UP001174909">
    <property type="component" value="Unassembled WGS sequence"/>
</dbReference>
<feature type="region of interest" description="Disordered" evidence="1">
    <location>
        <begin position="116"/>
        <end position="151"/>
    </location>
</feature>
<evidence type="ECO:0000313" key="5">
    <source>
        <dbReference type="Proteomes" id="UP001174909"/>
    </source>
</evidence>
<dbReference type="NCBIfam" id="TIGR01451">
    <property type="entry name" value="B_ant_repeat"/>
    <property type="match status" value="1"/>
</dbReference>
<accession>A0AA35R4T7</accession>
<feature type="domain" description="DUF11" evidence="3">
    <location>
        <begin position="43"/>
        <end position="117"/>
    </location>
</feature>
<protein>
    <recommendedName>
        <fullName evidence="3">DUF11 domain-containing protein</fullName>
    </recommendedName>
</protein>
<reference evidence="4" key="1">
    <citation type="submission" date="2023-03" db="EMBL/GenBank/DDBJ databases">
        <authorList>
            <person name="Steffen K."/>
            <person name="Cardenas P."/>
        </authorList>
    </citation>
    <scope>NUCLEOTIDE SEQUENCE</scope>
</reference>
<keyword evidence="2" id="KW-0472">Membrane</keyword>
<gene>
    <name evidence="4" type="ORF">GBAR_LOCUS3892</name>
</gene>
<sequence length="151" mass="15699">MFRQGAAFWFVLVLGLLMAALIIGGGFYLAVQQGAVELGSAPDMEVTMSAAPSTVAAGESVTYTTNYTNKGENPAGSVSLTVTLPQGTTIGEIVPAAACTPSESTVVCRLGDAESGEAGQRYGHRDSSFNGDEGYPVGGGRRDRDRHYPGY</sequence>
<dbReference type="AlphaFoldDB" id="A0AA35R4T7"/>
<evidence type="ECO:0000313" key="4">
    <source>
        <dbReference type="EMBL" id="CAI8004344.1"/>
    </source>
</evidence>
<keyword evidence="2" id="KW-0812">Transmembrane</keyword>
<keyword evidence="2" id="KW-1133">Transmembrane helix</keyword>
<comment type="caution">
    <text evidence="4">The sequence shown here is derived from an EMBL/GenBank/DDBJ whole genome shotgun (WGS) entry which is preliminary data.</text>
</comment>
<dbReference type="Gene3D" id="2.60.40.10">
    <property type="entry name" value="Immunoglobulins"/>
    <property type="match status" value="1"/>
</dbReference>
<evidence type="ECO:0000256" key="2">
    <source>
        <dbReference type="SAM" id="Phobius"/>
    </source>
</evidence>
<feature type="compositionally biased region" description="Basic and acidic residues" evidence="1">
    <location>
        <begin position="140"/>
        <end position="151"/>
    </location>
</feature>
<dbReference type="InterPro" id="IPR047589">
    <property type="entry name" value="DUF11_rpt"/>
</dbReference>
<keyword evidence="5" id="KW-1185">Reference proteome</keyword>
<evidence type="ECO:0000259" key="3">
    <source>
        <dbReference type="Pfam" id="PF01345"/>
    </source>
</evidence>
<proteinExistence type="predicted"/>
<feature type="transmembrane region" description="Helical" evidence="2">
    <location>
        <begin position="6"/>
        <end position="31"/>
    </location>
</feature>